<evidence type="ECO:0000313" key="2">
    <source>
        <dbReference type="EMBL" id="KNE97500.1"/>
    </source>
</evidence>
<feature type="region of interest" description="Disordered" evidence="1">
    <location>
        <begin position="62"/>
        <end position="83"/>
    </location>
</feature>
<reference evidence="3" key="1">
    <citation type="submission" date="2014-03" db="EMBL/GenBank/DDBJ databases">
        <title>The Genome Sequence of Puccinia striiformis f. sp. tritici PST-78.</title>
        <authorList>
            <consortium name="The Broad Institute Genome Sequencing Platform"/>
            <person name="Cuomo C."/>
            <person name="Hulbert S."/>
            <person name="Chen X."/>
            <person name="Walker B."/>
            <person name="Young S.K."/>
            <person name="Zeng Q."/>
            <person name="Gargeya S."/>
            <person name="Fitzgerald M."/>
            <person name="Haas B."/>
            <person name="Abouelleil A."/>
            <person name="Alvarado L."/>
            <person name="Arachchi H.M."/>
            <person name="Berlin A.M."/>
            <person name="Chapman S.B."/>
            <person name="Goldberg J."/>
            <person name="Griggs A."/>
            <person name="Gujja S."/>
            <person name="Hansen M."/>
            <person name="Howarth C."/>
            <person name="Imamovic A."/>
            <person name="Larimer J."/>
            <person name="McCowan C."/>
            <person name="Montmayeur A."/>
            <person name="Murphy C."/>
            <person name="Neiman D."/>
            <person name="Pearson M."/>
            <person name="Priest M."/>
            <person name="Roberts A."/>
            <person name="Saif S."/>
            <person name="Shea T."/>
            <person name="Sisk P."/>
            <person name="Sykes S."/>
            <person name="Wortman J."/>
            <person name="Nusbaum C."/>
            <person name="Birren B."/>
        </authorList>
    </citation>
    <scope>NUCLEOTIDE SEQUENCE [LARGE SCALE GENOMIC DNA]</scope>
    <source>
        <strain evidence="3">race PST-78</strain>
    </source>
</reference>
<dbReference type="AlphaFoldDB" id="A0A0L0VE06"/>
<dbReference type="PANTHER" id="PTHR35871">
    <property type="entry name" value="EXPRESSED PROTEIN"/>
    <property type="match status" value="1"/>
</dbReference>
<evidence type="ECO:0008006" key="4">
    <source>
        <dbReference type="Google" id="ProtNLM"/>
    </source>
</evidence>
<keyword evidence="3" id="KW-1185">Reference proteome</keyword>
<evidence type="ECO:0000313" key="3">
    <source>
        <dbReference type="Proteomes" id="UP000054564"/>
    </source>
</evidence>
<comment type="caution">
    <text evidence="2">The sequence shown here is derived from an EMBL/GenBank/DDBJ whole genome shotgun (WGS) entry which is preliminary data.</text>
</comment>
<proteinExistence type="predicted"/>
<dbReference type="PANTHER" id="PTHR35871:SF1">
    <property type="entry name" value="CXC1-LIKE CYSTEINE CLUSTER ASSOCIATED WITH KDZ TRANSPOSASES DOMAIN-CONTAINING PROTEIN"/>
    <property type="match status" value="1"/>
</dbReference>
<organism evidence="2 3">
    <name type="scientific">Puccinia striiformis f. sp. tritici PST-78</name>
    <dbReference type="NCBI Taxonomy" id="1165861"/>
    <lineage>
        <taxon>Eukaryota</taxon>
        <taxon>Fungi</taxon>
        <taxon>Dikarya</taxon>
        <taxon>Basidiomycota</taxon>
        <taxon>Pucciniomycotina</taxon>
        <taxon>Pucciniomycetes</taxon>
        <taxon>Pucciniales</taxon>
        <taxon>Pucciniaceae</taxon>
        <taxon>Puccinia</taxon>
    </lineage>
</organism>
<gene>
    <name evidence="2" type="ORF">PSTG_09188</name>
</gene>
<accession>A0A0L0VE06</accession>
<feature type="compositionally biased region" description="Polar residues" evidence="1">
    <location>
        <begin position="64"/>
        <end position="74"/>
    </location>
</feature>
<sequence length="365" mass="41410">MVKLGFTPQVYKNSLYFKGHEQPDVVICQKKYIKNYRQYQSRSCIYGGDNLDIAPEVNPETLGDNKNTVFSQSESGKKPESDDAATIICPGTTGNKWWDIDQLCNQVAHKAIPIFETLHSNLQAVFVFDCSLAHRAFAKSALRVQNMNLNPGRKQSILRDTVIPKDNPHIPFHLFGQLQKFVFDDSHPLHPGKAKGVRAILKERGLWDYYTQKAWQEGQPLNLQCKDCLTTNIKKDIVRKAEELIAQVKANGYSLSEDQLVKEVLPTSQLPQETEINPTPVTDQVNNHPKMCCWSMSLSQQSEFLAKRPLLQTIIEDASHICLFLPKFHCELNPIELFWSHIKTGNKPAILCSHDQVGARKTDVN</sequence>
<dbReference type="EMBL" id="AJIL01000067">
    <property type="protein sequence ID" value="KNE97500.1"/>
    <property type="molecule type" value="Genomic_DNA"/>
</dbReference>
<protein>
    <recommendedName>
        <fullName evidence="4">Tc1-like transposase DDE domain-containing protein</fullName>
    </recommendedName>
</protein>
<name>A0A0L0VE06_9BASI</name>
<dbReference type="Proteomes" id="UP000054564">
    <property type="component" value="Unassembled WGS sequence"/>
</dbReference>
<evidence type="ECO:0000256" key="1">
    <source>
        <dbReference type="SAM" id="MobiDB-lite"/>
    </source>
</evidence>